<comment type="subcellular location">
    <subcellularLocation>
        <location evidence="1 7">Cell outer membrane</location>
        <topology evidence="1 7">Multi-pass membrane protein</topology>
    </subcellularLocation>
</comment>
<sequence>MPAACGEALDDAPGLLVLNNDVGRSSLFSRGYEFDYLYFDGLPAPVSSIYGTQPDVAIVDHVEILKGPSGLFIGTGEPAGSINMRLKQARPEFGGAFTSQLDSNGHARVEADVTSALNESGTLRGRAVVAYGDGDGFVDKQ</sequence>
<reference evidence="9 10" key="1">
    <citation type="submission" date="2017-03" db="EMBL/GenBank/DDBJ databases">
        <authorList>
            <person name="Afonso C.L."/>
            <person name="Miller P.J."/>
            <person name="Scott M.A."/>
            <person name="Spackman E."/>
            <person name="Goraichik I."/>
            <person name="Dimitrov K.M."/>
            <person name="Suarez D.L."/>
            <person name="Swayne D.E."/>
        </authorList>
    </citation>
    <scope>NUCLEOTIDE SEQUENCE [LARGE SCALE GENOMIC DNA]</scope>
    <source>
        <strain evidence="9 10">CECT 7066</strain>
    </source>
</reference>
<evidence type="ECO:0000256" key="6">
    <source>
        <dbReference type="ARBA" id="ARBA00023237"/>
    </source>
</evidence>
<dbReference type="Gene3D" id="2.40.170.20">
    <property type="entry name" value="TonB-dependent receptor, beta-barrel domain"/>
    <property type="match status" value="1"/>
</dbReference>
<evidence type="ECO:0000313" key="9">
    <source>
        <dbReference type="EMBL" id="SLN33764.1"/>
    </source>
</evidence>
<dbReference type="InterPro" id="IPR039426">
    <property type="entry name" value="TonB-dep_rcpt-like"/>
</dbReference>
<dbReference type="OrthoDB" id="9760333at2"/>
<dbReference type="Pfam" id="PF07715">
    <property type="entry name" value="Plug"/>
    <property type="match status" value="1"/>
</dbReference>
<protein>
    <submittedName>
        <fullName evidence="9">Fe(3+)-pyochelin receptor</fullName>
    </submittedName>
</protein>
<organism evidence="9 10">
    <name type="scientific">Palleronia marisminoris</name>
    <dbReference type="NCBI Taxonomy" id="315423"/>
    <lineage>
        <taxon>Bacteria</taxon>
        <taxon>Pseudomonadati</taxon>
        <taxon>Pseudomonadota</taxon>
        <taxon>Alphaproteobacteria</taxon>
        <taxon>Rhodobacterales</taxon>
        <taxon>Roseobacteraceae</taxon>
        <taxon>Palleronia</taxon>
    </lineage>
</organism>
<dbReference type="PANTHER" id="PTHR32552">
    <property type="entry name" value="FERRICHROME IRON RECEPTOR-RELATED"/>
    <property type="match status" value="1"/>
</dbReference>
<dbReference type="EMBL" id="FWFV01000003">
    <property type="protein sequence ID" value="SLN33764.1"/>
    <property type="molecule type" value="Genomic_DNA"/>
</dbReference>
<keyword evidence="3 7" id="KW-1134">Transmembrane beta strand</keyword>
<keyword evidence="10" id="KW-1185">Reference proteome</keyword>
<comment type="similarity">
    <text evidence="7">Belongs to the TonB-dependent receptor family.</text>
</comment>
<name>A0A1Y5S7Q3_9RHOB</name>
<dbReference type="GO" id="GO:0015344">
    <property type="term" value="F:siderophore uptake transmembrane transporter activity"/>
    <property type="evidence" value="ECO:0007669"/>
    <property type="project" value="TreeGrafter"/>
</dbReference>
<dbReference type="GO" id="GO:0009279">
    <property type="term" value="C:cell outer membrane"/>
    <property type="evidence" value="ECO:0007669"/>
    <property type="project" value="UniProtKB-SubCell"/>
</dbReference>
<feature type="domain" description="TonB-dependent receptor plug" evidence="8">
    <location>
        <begin position="6"/>
        <end position="80"/>
    </location>
</feature>
<dbReference type="InterPro" id="IPR036942">
    <property type="entry name" value="Beta-barrel_TonB_sf"/>
</dbReference>
<dbReference type="PROSITE" id="PS52016">
    <property type="entry name" value="TONB_DEPENDENT_REC_3"/>
    <property type="match status" value="1"/>
</dbReference>
<evidence type="ECO:0000256" key="5">
    <source>
        <dbReference type="ARBA" id="ARBA00023136"/>
    </source>
</evidence>
<dbReference type="Gene3D" id="2.170.130.10">
    <property type="entry name" value="TonB-dependent receptor, plug domain"/>
    <property type="match status" value="1"/>
</dbReference>
<dbReference type="Proteomes" id="UP000193870">
    <property type="component" value="Unassembled WGS sequence"/>
</dbReference>
<keyword evidence="5 7" id="KW-0472">Membrane</keyword>
<accession>A0A1Y5S7Q3</accession>
<dbReference type="STRING" id="315423.SAMN04488020_103110"/>
<keyword evidence="6 7" id="KW-0998">Cell outer membrane</keyword>
<dbReference type="InterPro" id="IPR037066">
    <property type="entry name" value="Plug_dom_sf"/>
</dbReference>
<dbReference type="RefSeq" id="WP_085853403.1">
    <property type="nucleotide sequence ID" value="NZ_FOPF01000003.1"/>
</dbReference>
<evidence type="ECO:0000256" key="3">
    <source>
        <dbReference type="ARBA" id="ARBA00022452"/>
    </source>
</evidence>
<dbReference type="AlphaFoldDB" id="A0A1Y5S7Q3"/>
<keyword evidence="4 7" id="KW-0812">Transmembrane</keyword>
<evidence type="ECO:0000313" key="10">
    <source>
        <dbReference type="Proteomes" id="UP000193870"/>
    </source>
</evidence>
<keyword evidence="2 7" id="KW-0813">Transport</keyword>
<dbReference type="PANTHER" id="PTHR32552:SF74">
    <property type="entry name" value="HYDROXAMATE SIDEROPHORE RECEPTOR FHUE"/>
    <property type="match status" value="1"/>
</dbReference>
<evidence type="ECO:0000259" key="8">
    <source>
        <dbReference type="Pfam" id="PF07715"/>
    </source>
</evidence>
<evidence type="ECO:0000256" key="2">
    <source>
        <dbReference type="ARBA" id="ARBA00022448"/>
    </source>
</evidence>
<proteinExistence type="inferred from homology"/>
<evidence type="ECO:0000256" key="7">
    <source>
        <dbReference type="PROSITE-ProRule" id="PRU01360"/>
    </source>
</evidence>
<dbReference type="SUPFAM" id="SSF56935">
    <property type="entry name" value="Porins"/>
    <property type="match status" value="1"/>
</dbReference>
<gene>
    <name evidence="9" type="primary">fptA_1</name>
    <name evidence="9" type="ORF">PAM7066_01390</name>
</gene>
<evidence type="ECO:0000256" key="1">
    <source>
        <dbReference type="ARBA" id="ARBA00004571"/>
    </source>
</evidence>
<keyword evidence="9" id="KW-0675">Receptor</keyword>
<evidence type="ECO:0000256" key="4">
    <source>
        <dbReference type="ARBA" id="ARBA00022692"/>
    </source>
</evidence>
<dbReference type="InterPro" id="IPR012910">
    <property type="entry name" value="Plug_dom"/>
</dbReference>